<evidence type="ECO:0000313" key="2">
    <source>
        <dbReference type="Proteomes" id="UP000276133"/>
    </source>
</evidence>
<gene>
    <name evidence="1" type="ORF">BpHYR1_044915</name>
</gene>
<accession>A0A3M7Q4Z8</accession>
<sequence>MNFGIILHSLALMKSIRLGQSKQIITNFTKFYFGICSAGFQSSYRDLIWVVLIIQQASGLHSSVFCKNIHRFSHHLTLENYGKTLNAPISAGDNHEKDYIMDAMEALRIFLKNVIIKKKKTKAISLTVKRRRNLYRTDEHGRDVWTS</sequence>
<organism evidence="1 2">
    <name type="scientific">Brachionus plicatilis</name>
    <name type="common">Marine rotifer</name>
    <name type="synonym">Brachionus muelleri</name>
    <dbReference type="NCBI Taxonomy" id="10195"/>
    <lineage>
        <taxon>Eukaryota</taxon>
        <taxon>Metazoa</taxon>
        <taxon>Spiralia</taxon>
        <taxon>Gnathifera</taxon>
        <taxon>Rotifera</taxon>
        <taxon>Eurotatoria</taxon>
        <taxon>Monogononta</taxon>
        <taxon>Pseudotrocha</taxon>
        <taxon>Ploima</taxon>
        <taxon>Brachionidae</taxon>
        <taxon>Brachionus</taxon>
    </lineage>
</organism>
<protein>
    <submittedName>
        <fullName evidence="1">Uncharacterized protein</fullName>
    </submittedName>
</protein>
<reference evidence="1 2" key="1">
    <citation type="journal article" date="2018" name="Sci. Rep.">
        <title>Genomic signatures of local adaptation to the degree of environmental predictability in rotifers.</title>
        <authorList>
            <person name="Franch-Gras L."/>
            <person name="Hahn C."/>
            <person name="Garcia-Roger E.M."/>
            <person name="Carmona M.J."/>
            <person name="Serra M."/>
            <person name="Gomez A."/>
        </authorList>
    </citation>
    <scope>NUCLEOTIDE SEQUENCE [LARGE SCALE GENOMIC DNA]</scope>
    <source>
        <strain evidence="1">HYR1</strain>
    </source>
</reference>
<evidence type="ECO:0000313" key="1">
    <source>
        <dbReference type="EMBL" id="RNA06081.1"/>
    </source>
</evidence>
<keyword evidence="2" id="KW-1185">Reference proteome</keyword>
<proteinExistence type="predicted"/>
<comment type="caution">
    <text evidence="1">The sequence shown here is derived from an EMBL/GenBank/DDBJ whole genome shotgun (WGS) entry which is preliminary data.</text>
</comment>
<dbReference type="Proteomes" id="UP000276133">
    <property type="component" value="Unassembled WGS sequence"/>
</dbReference>
<dbReference type="EMBL" id="REGN01007498">
    <property type="protein sequence ID" value="RNA06081.1"/>
    <property type="molecule type" value="Genomic_DNA"/>
</dbReference>
<name>A0A3M7Q4Z8_BRAPC</name>
<dbReference type="AlphaFoldDB" id="A0A3M7Q4Z8"/>